<organism evidence="1 2">
    <name type="scientific">Deinococcus metalli</name>
    <dbReference type="NCBI Taxonomy" id="1141878"/>
    <lineage>
        <taxon>Bacteria</taxon>
        <taxon>Thermotogati</taxon>
        <taxon>Deinococcota</taxon>
        <taxon>Deinococci</taxon>
        <taxon>Deinococcales</taxon>
        <taxon>Deinococcaceae</taxon>
        <taxon>Deinococcus</taxon>
    </lineage>
</organism>
<keyword evidence="2" id="KW-1185">Reference proteome</keyword>
<comment type="caution">
    <text evidence="1">The sequence shown here is derived from an EMBL/GenBank/DDBJ whole genome shotgun (WGS) entry which is preliminary data.</text>
</comment>
<evidence type="ECO:0000313" key="1">
    <source>
        <dbReference type="EMBL" id="GHF44478.1"/>
    </source>
</evidence>
<sequence>MRDGPRLLECGAAFTALEATDRRASGSVHRNTVADTVVLCGPAFYIWGMPSTPNPTPAAEVLELEVKARDLRTTWAELQVVHVPPSGIISFPNHSGFEVAHTPGSSDVLASMRGLTINLVALRQRYGDQVGHLYAVTIHSQPKPLEFREMSLEVRGPGTSAAWHDLDLADHAALLGVWWQRRDGGWLFEYSGQILDTLNATYQSVFLAGRYAERFSDR</sequence>
<dbReference type="EMBL" id="BNAJ01000004">
    <property type="protein sequence ID" value="GHF44478.1"/>
    <property type="molecule type" value="Genomic_DNA"/>
</dbReference>
<reference evidence="2" key="1">
    <citation type="journal article" date="2019" name="Int. J. Syst. Evol. Microbiol.">
        <title>The Global Catalogue of Microorganisms (GCM) 10K type strain sequencing project: providing services to taxonomists for standard genome sequencing and annotation.</title>
        <authorList>
            <consortium name="The Broad Institute Genomics Platform"/>
            <consortium name="The Broad Institute Genome Sequencing Center for Infectious Disease"/>
            <person name="Wu L."/>
            <person name="Ma J."/>
        </authorList>
    </citation>
    <scope>NUCLEOTIDE SEQUENCE [LARGE SCALE GENOMIC DNA]</scope>
    <source>
        <strain evidence="2">CGMCC 1.18437</strain>
    </source>
</reference>
<evidence type="ECO:0000313" key="2">
    <source>
        <dbReference type="Proteomes" id="UP000619376"/>
    </source>
</evidence>
<gene>
    <name evidence="1" type="ORF">GCM10017781_21240</name>
</gene>
<name>A0ABQ3JSG2_9DEIO</name>
<proteinExistence type="predicted"/>
<dbReference type="Proteomes" id="UP000619376">
    <property type="component" value="Unassembled WGS sequence"/>
</dbReference>
<protein>
    <recommendedName>
        <fullName evidence="3">TerD family protein</fullName>
    </recommendedName>
</protein>
<accession>A0ABQ3JSG2</accession>
<evidence type="ECO:0008006" key="3">
    <source>
        <dbReference type="Google" id="ProtNLM"/>
    </source>
</evidence>